<feature type="compositionally biased region" description="Polar residues" evidence="1">
    <location>
        <begin position="58"/>
        <end position="73"/>
    </location>
</feature>
<dbReference type="Proteomes" id="UP001608902">
    <property type="component" value="Unassembled WGS sequence"/>
</dbReference>
<feature type="region of interest" description="Disordered" evidence="1">
    <location>
        <begin position="58"/>
        <end position="78"/>
    </location>
</feature>
<dbReference type="AlphaFoldDB" id="A0ABD6E7S0"/>
<proteinExistence type="predicted"/>
<gene>
    <name evidence="2" type="ORF">AB6A40_000923</name>
</gene>
<feature type="compositionally biased region" description="Polar residues" evidence="1">
    <location>
        <begin position="1"/>
        <end position="28"/>
    </location>
</feature>
<protein>
    <submittedName>
        <fullName evidence="2">Uncharacterized protein</fullName>
    </submittedName>
</protein>
<dbReference type="EMBL" id="JBGFUD010000298">
    <property type="protein sequence ID" value="MFH4974214.1"/>
    <property type="molecule type" value="Genomic_DNA"/>
</dbReference>
<reference evidence="2 3" key="1">
    <citation type="submission" date="2024-08" db="EMBL/GenBank/DDBJ databases">
        <title>Gnathostoma spinigerum genome.</title>
        <authorList>
            <person name="Gonzalez-Bertolin B."/>
            <person name="Monzon S."/>
            <person name="Zaballos A."/>
            <person name="Jimenez P."/>
            <person name="Dekumyoy P."/>
            <person name="Varona S."/>
            <person name="Cuesta I."/>
            <person name="Sumanam S."/>
            <person name="Adisakwattana P."/>
            <person name="Gasser R.B."/>
            <person name="Hernandez-Gonzalez A."/>
            <person name="Young N.D."/>
            <person name="Perteguer M.J."/>
        </authorList>
    </citation>
    <scope>NUCLEOTIDE SEQUENCE [LARGE SCALE GENOMIC DNA]</scope>
    <source>
        <strain evidence="2">AL3</strain>
        <tissue evidence="2">Liver</tissue>
    </source>
</reference>
<organism evidence="2 3">
    <name type="scientific">Gnathostoma spinigerum</name>
    <dbReference type="NCBI Taxonomy" id="75299"/>
    <lineage>
        <taxon>Eukaryota</taxon>
        <taxon>Metazoa</taxon>
        <taxon>Ecdysozoa</taxon>
        <taxon>Nematoda</taxon>
        <taxon>Chromadorea</taxon>
        <taxon>Rhabditida</taxon>
        <taxon>Spirurina</taxon>
        <taxon>Gnathostomatomorpha</taxon>
        <taxon>Gnathostomatoidea</taxon>
        <taxon>Gnathostomatidae</taxon>
        <taxon>Gnathostoma</taxon>
    </lineage>
</organism>
<evidence type="ECO:0000313" key="2">
    <source>
        <dbReference type="EMBL" id="MFH4974214.1"/>
    </source>
</evidence>
<keyword evidence="3" id="KW-1185">Reference proteome</keyword>
<evidence type="ECO:0000256" key="1">
    <source>
        <dbReference type="SAM" id="MobiDB-lite"/>
    </source>
</evidence>
<feature type="region of interest" description="Disordered" evidence="1">
    <location>
        <begin position="1"/>
        <end position="31"/>
    </location>
</feature>
<name>A0ABD6E7S0_9BILA</name>
<evidence type="ECO:0000313" key="3">
    <source>
        <dbReference type="Proteomes" id="UP001608902"/>
    </source>
</evidence>
<sequence length="127" mass="14245">MLSPGQLRSSHSEPSITSNTSHCLSVSQPAPVRTKSTVLGLMPTNNLSKLCSTSTISMNRQSDLPRTHQVSSSDESDNDERVFVALSSNILKKLKNYDRRWFKEIAASHPEYFVDQTQYAILKRSKC</sequence>
<accession>A0ABD6E7S0</accession>
<comment type="caution">
    <text evidence="2">The sequence shown here is derived from an EMBL/GenBank/DDBJ whole genome shotgun (WGS) entry which is preliminary data.</text>
</comment>